<dbReference type="Pfam" id="PF22998">
    <property type="entry name" value="GNAT_LYC1-like"/>
    <property type="match status" value="1"/>
</dbReference>
<gene>
    <name evidence="2" type="ORF">LTR84_009792</name>
</gene>
<proteinExistence type="predicted"/>
<comment type="caution">
    <text evidence="2">The sequence shown here is derived from an EMBL/GenBank/DDBJ whole genome shotgun (WGS) entry which is preliminary data.</text>
</comment>
<reference evidence="2 3" key="1">
    <citation type="submission" date="2023-08" db="EMBL/GenBank/DDBJ databases">
        <title>Black Yeasts Isolated from many extreme environments.</title>
        <authorList>
            <person name="Coleine C."/>
            <person name="Stajich J.E."/>
            <person name="Selbmann L."/>
        </authorList>
    </citation>
    <scope>NUCLEOTIDE SEQUENCE [LARGE SCALE GENOMIC DNA]</scope>
    <source>
        <strain evidence="2 3">CCFEE 5792</strain>
    </source>
</reference>
<dbReference type="CDD" id="cd04301">
    <property type="entry name" value="NAT_SF"/>
    <property type="match status" value="1"/>
</dbReference>
<dbReference type="GeneID" id="89977950"/>
<dbReference type="Proteomes" id="UP001358417">
    <property type="component" value="Unassembled WGS sequence"/>
</dbReference>
<dbReference type="AlphaFoldDB" id="A0AAV9NJ79"/>
<dbReference type="SUPFAM" id="SSF55729">
    <property type="entry name" value="Acyl-CoA N-acyltransferases (Nat)"/>
    <property type="match status" value="1"/>
</dbReference>
<evidence type="ECO:0000259" key="1">
    <source>
        <dbReference type="Pfam" id="PF22998"/>
    </source>
</evidence>
<dbReference type="RefSeq" id="XP_064709730.1">
    <property type="nucleotide sequence ID" value="XM_064853331.1"/>
</dbReference>
<dbReference type="InterPro" id="IPR055100">
    <property type="entry name" value="GNAT_LYC1-like"/>
</dbReference>
<evidence type="ECO:0000313" key="3">
    <source>
        <dbReference type="Proteomes" id="UP001358417"/>
    </source>
</evidence>
<dbReference type="Pfam" id="PF13527">
    <property type="entry name" value="Acetyltransf_9"/>
    <property type="match status" value="1"/>
</dbReference>
<accession>A0AAV9NJ79</accession>
<feature type="domain" description="LYC1 C-terminal" evidence="1">
    <location>
        <begin position="203"/>
        <end position="402"/>
    </location>
</feature>
<dbReference type="InterPro" id="IPR016181">
    <property type="entry name" value="Acyl_CoA_acyltransferase"/>
</dbReference>
<dbReference type="EMBL" id="JAVRRD010000004">
    <property type="protein sequence ID" value="KAK5059909.1"/>
    <property type="molecule type" value="Genomic_DNA"/>
</dbReference>
<dbReference type="PANTHER" id="PTHR34815">
    <property type="entry name" value="LYSINE ACETYLTRANSFERASE"/>
    <property type="match status" value="1"/>
</dbReference>
<sequence length="402" mass="45261">MSITASLLKSLPDPYLPPPVDSALLPLAQSADLTLVPASGPEYVQTAYLNAVAWKGPLNMHQYLEREVQLQSVALTKDGRITCWILTSSALPPNPDGTRPILASCESIVMSAYIAQAGRLQRVQVHGIGSVYTRPEYRGKGYAGRMMADLGKRLETWQQNDGQKNAYSVLYSDIGRKYYAQFGWKPHDSTHIHLPPLERGEYEKAAKSLPSVQDLSSEDLRNLPTVRYAEEELQRSSTKEPEATFTAICPDVDHFEWHHSREEYLTKLRGSRQPIVKGAVHRDTGLALVWSLRYAKQPKDWQVALLHTVIPSNIDPSEANQQIFAALLLRCQVEAADWDMGGGVDIWDPSELVVAAAQLLRTHDQPEVKVITRDKEHICSLRLEDSQEHDPVWIFKQEYAWC</sequence>
<protein>
    <recommendedName>
        <fullName evidence="1">LYC1 C-terminal domain-containing protein</fullName>
    </recommendedName>
</protein>
<dbReference type="InterPro" id="IPR053013">
    <property type="entry name" value="LAT"/>
</dbReference>
<organism evidence="2 3">
    <name type="scientific">Exophiala bonariae</name>
    <dbReference type="NCBI Taxonomy" id="1690606"/>
    <lineage>
        <taxon>Eukaryota</taxon>
        <taxon>Fungi</taxon>
        <taxon>Dikarya</taxon>
        <taxon>Ascomycota</taxon>
        <taxon>Pezizomycotina</taxon>
        <taxon>Eurotiomycetes</taxon>
        <taxon>Chaetothyriomycetidae</taxon>
        <taxon>Chaetothyriales</taxon>
        <taxon>Herpotrichiellaceae</taxon>
        <taxon>Exophiala</taxon>
    </lineage>
</organism>
<keyword evidence="3" id="KW-1185">Reference proteome</keyword>
<evidence type="ECO:0000313" key="2">
    <source>
        <dbReference type="EMBL" id="KAK5059909.1"/>
    </source>
</evidence>
<dbReference type="Gene3D" id="3.40.630.30">
    <property type="match status" value="1"/>
</dbReference>
<name>A0AAV9NJ79_9EURO</name>
<dbReference type="PANTHER" id="PTHR34815:SF2">
    <property type="entry name" value="N-ACETYLTRANSFERASE DOMAIN-CONTAINING PROTEIN"/>
    <property type="match status" value="1"/>
</dbReference>